<keyword evidence="4" id="KW-1185">Reference proteome</keyword>
<dbReference type="PANTHER" id="PTHR30006">
    <property type="entry name" value="THIAMINE-BINDING PERIPLASMIC PROTEIN-RELATED"/>
    <property type="match status" value="1"/>
</dbReference>
<evidence type="ECO:0000313" key="4">
    <source>
        <dbReference type="Proteomes" id="UP000185124"/>
    </source>
</evidence>
<reference evidence="4" key="1">
    <citation type="submission" date="2016-12" db="EMBL/GenBank/DDBJ databases">
        <authorList>
            <person name="Varghese N."/>
            <person name="Submissions S."/>
        </authorList>
    </citation>
    <scope>NUCLEOTIDE SEQUENCE [LARGE SCALE GENOMIC DNA]</scope>
    <source>
        <strain evidence="4">DSM 45599</strain>
    </source>
</reference>
<dbReference type="EMBL" id="FSQT01000001">
    <property type="protein sequence ID" value="SIM72466.1"/>
    <property type="molecule type" value="Genomic_DNA"/>
</dbReference>
<dbReference type="AlphaFoldDB" id="A0A1N5VID3"/>
<gene>
    <name evidence="3" type="ORF">SAMN04489832_1644</name>
</gene>
<dbReference type="Pfam" id="PF13343">
    <property type="entry name" value="SBP_bac_6"/>
    <property type="match status" value="1"/>
</dbReference>
<dbReference type="Gene3D" id="3.40.190.10">
    <property type="entry name" value="Periplasmic binding protein-like II"/>
    <property type="match status" value="2"/>
</dbReference>
<name>A0A1N5VID3_9ACTN</name>
<sequence>MRLRLARIGAALIGCTLLATACGSGDSSTAATDEAGRLVVNGEVIADAALLDAAKAEGRVSLYTAYLQDVAQKFTDDFTKQTGIDVESVRLTPTQLQERTISEGGAKLLGADVIQTSDPLNNSALVDAGVIKCDVLDEAFTATIDDRYLDPKGCAYPTTVSTMVIAYNTAVLGSTTPPKTWQDLLKPEYKGKIGVLIAGVGGSAWSNFMYLREKFGVEYWENLAAQNVKIQTSSATLGPQVERGEIPIGIVSASTAMTSKANGAPVDFVLPSDGLADYGTYTLLSEPSVVKDSHPNAAQLFRNWLYSKAGQESVAAANGGAWAVRTDAAAPEGLPAYTDLPMVVLDLDQWRRVQEDWVAEWNDIFNYQAN</sequence>
<dbReference type="RefSeq" id="WP_074310113.1">
    <property type="nucleotide sequence ID" value="NZ_FSQT01000001.1"/>
</dbReference>
<dbReference type="PROSITE" id="PS51257">
    <property type="entry name" value="PROKAR_LIPOPROTEIN"/>
    <property type="match status" value="1"/>
</dbReference>
<dbReference type="Proteomes" id="UP000185124">
    <property type="component" value="Unassembled WGS sequence"/>
</dbReference>
<dbReference type="SUPFAM" id="SSF53850">
    <property type="entry name" value="Periplasmic binding protein-like II"/>
    <property type="match status" value="1"/>
</dbReference>
<organism evidence="3 4">
    <name type="scientific">Micromonospora cremea</name>
    <dbReference type="NCBI Taxonomy" id="709881"/>
    <lineage>
        <taxon>Bacteria</taxon>
        <taxon>Bacillati</taxon>
        <taxon>Actinomycetota</taxon>
        <taxon>Actinomycetes</taxon>
        <taxon>Micromonosporales</taxon>
        <taxon>Micromonosporaceae</taxon>
        <taxon>Micromonospora</taxon>
    </lineage>
</organism>
<evidence type="ECO:0000313" key="3">
    <source>
        <dbReference type="EMBL" id="SIM72466.1"/>
    </source>
</evidence>
<dbReference type="STRING" id="709881.SAMN04489832_1644"/>
<keyword evidence="1 2" id="KW-0732">Signal</keyword>
<evidence type="ECO:0000256" key="1">
    <source>
        <dbReference type="ARBA" id="ARBA00022729"/>
    </source>
</evidence>
<dbReference type="PANTHER" id="PTHR30006:SF2">
    <property type="entry name" value="ABC TRANSPORTER SUBSTRATE-BINDING PROTEIN"/>
    <property type="match status" value="1"/>
</dbReference>
<protein>
    <submittedName>
        <fullName evidence="3">Iron(III) transport system substrate-binding protein</fullName>
    </submittedName>
</protein>
<dbReference type="OrthoDB" id="366726at2"/>
<proteinExistence type="predicted"/>
<accession>A0A1N5VID3</accession>
<feature type="chain" id="PRO_5038337513" evidence="2">
    <location>
        <begin position="22"/>
        <end position="370"/>
    </location>
</feature>
<feature type="signal peptide" evidence="2">
    <location>
        <begin position="1"/>
        <end position="21"/>
    </location>
</feature>
<evidence type="ECO:0000256" key="2">
    <source>
        <dbReference type="SAM" id="SignalP"/>
    </source>
</evidence>